<proteinExistence type="predicted"/>
<evidence type="ECO:0000313" key="1">
    <source>
        <dbReference type="EMBL" id="MFB9088106.1"/>
    </source>
</evidence>
<protein>
    <submittedName>
        <fullName evidence="1">Uncharacterized protein</fullName>
    </submittedName>
</protein>
<sequence length="211" mass="22693">MKIKKIKTYLVSTAVVTVLLITATLVIGPSCTSPQASAPAGCNTGLSPFKTLWSDVVTAHPAYTDSNTMDLDVHEYTFTLNANQTVCSIGYQGNANLYTASVPYTIEIYNNTDATMVYSGNIIFNSNSTDYHSVNGISLLAGKSYSIRRIVSNYLGNVINTTGRMLSFTTGNPFPVTSNGMTITSSNFYSLGTPGPDSNIGIPYIDLIFEM</sequence>
<comment type="caution">
    <text evidence="1">The sequence shown here is derived from an EMBL/GenBank/DDBJ whole genome shotgun (WGS) entry which is preliminary data.</text>
</comment>
<accession>A0ABV5GBR4</accession>
<dbReference type="RefSeq" id="WP_290285550.1">
    <property type="nucleotide sequence ID" value="NZ_JAUFQN010000019.1"/>
</dbReference>
<gene>
    <name evidence="1" type="ORF">ACFFUU_00670</name>
</gene>
<dbReference type="EMBL" id="JBHMFB010000001">
    <property type="protein sequence ID" value="MFB9088106.1"/>
    <property type="molecule type" value="Genomic_DNA"/>
</dbReference>
<keyword evidence="2" id="KW-1185">Reference proteome</keyword>
<reference evidence="1 2" key="1">
    <citation type="submission" date="2024-09" db="EMBL/GenBank/DDBJ databases">
        <authorList>
            <person name="Sun Q."/>
            <person name="Mori K."/>
        </authorList>
    </citation>
    <scope>NUCLEOTIDE SEQUENCE [LARGE SCALE GENOMIC DNA]</scope>
    <source>
        <strain evidence="1 2">CECT 8460</strain>
    </source>
</reference>
<organism evidence="1 2">
    <name type="scientific">Flavobacterium paronense</name>
    <dbReference type="NCBI Taxonomy" id="1392775"/>
    <lineage>
        <taxon>Bacteria</taxon>
        <taxon>Pseudomonadati</taxon>
        <taxon>Bacteroidota</taxon>
        <taxon>Flavobacteriia</taxon>
        <taxon>Flavobacteriales</taxon>
        <taxon>Flavobacteriaceae</taxon>
        <taxon>Flavobacterium</taxon>
    </lineage>
</organism>
<evidence type="ECO:0000313" key="2">
    <source>
        <dbReference type="Proteomes" id="UP001589576"/>
    </source>
</evidence>
<dbReference type="Proteomes" id="UP001589576">
    <property type="component" value="Unassembled WGS sequence"/>
</dbReference>
<name>A0ABV5GBR4_9FLAO</name>